<dbReference type="InterPro" id="IPR001525">
    <property type="entry name" value="C5_MeTfrase"/>
</dbReference>
<dbReference type="PANTHER" id="PTHR10629">
    <property type="entry name" value="CYTOSINE-SPECIFIC METHYLTRANSFERASE"/>
    <property type="match status" value="1"/>
</dbReference>
<keyword evidence="1 6" id="KW-0489">Methyltransferase</keyword>
<evidence type="ECO:0000256" key="7">
    <source>
        <dbReference type="RuleBase" id="RU000416"/>
    </source>
</evidence>
<dbReference type="InterPro" id="IPR029063">
    <property type="entry name" value="SAM-dependent_MTases_sf"/>
</dbReference>
<gene>
    <name evidence="10" type="ORF">NUH88_09090</name>
</gene>
<name>A0A9J7AYH5_9PROT</name>
<evidence type="ECO:0000256" key="3">
    <source>
        <dbReference type="ARBA" id="ARBA00022691"/>
    </source>
</evidence>
<evidence type="ECO:0000313" key="11">
    <source>
        <dbReference type="Proteomes" id="UP001060336"/>
    </source>
</evidence>
<keyword evidence="3 6" id="KW-0949">S-adenosyl-L-methionine</keyword>
<dbReference type="GO" id="GO:0032259">
    <property type="term" value="P:methylation"/>
    <property type="evidence" value="ECO:0007669"/>
    <property type="project" value="UniProtKB-KW"/>
</dbReference>
<dbReference type="PROSITE" id="PS51679">
    <property type="entry name" value="SAM_MT_C5"/>
    <property type="match status" value="1"/>
</dbReference>
<protein>
    <recommendedName>
        <fullName evidence="8">Cytosine-specific methyltransferase</fullName>
        <ecNumber evidence="8">2.1.1.37</ecNumber>
    </recommendedName>
</protein>
<reference evidence="10" key="1">
    <citation type="submission" date="2022-08" db="EMBL/GenBank/DDBJ databases">
        <title>Nisaea acidiphila sp. nov., isolated from a marine algal debris and emended description of the genus Nisaea Urios et al. 2008.</title>
        <authorList>
            <person name="Kwon K."/>
        </authorList>
    </citation>
    <scope>NUCLEOTIDE SEQUENCE</scope>
    <source>
        <strain evidence="10">MEBiC11861</strain>
    </source>
</reference>
<sequence>MTANQPASYNKVQQDQLTAIDLFCGSGAVTLGLKNAGFSVAAAVEIDLIASETYRANHPEVHLIRKDICDVDLNVDLPTKFPSGVDVIAVCAPCQPFSNRNRARSESDSRVALVLEALKFIKHFKPRVVFVENVPGLERNMVFERFSLELISLGYSVGHPHTLDAADVGVPQRRPRMTLVAAKDRGLLEKISGIDKEPYATVRDAIGDLGTPPSIKSETPPSDPMHVSRQHHPITMKRLKHIPKDGGSRDALPDYLVLACHRNLKPNQFPDSYGRMRWDDVAPTLTTGCTDLTRGRYAHPEEDRAITLREAARLQTFPDTYIFAGNAAQIASQIGNAVPPKMMKSIAGRFASCLLKP</sequence>
<dbReference type="NCBIfam" id="TIGR00675">
    <property type="entry name" value="dcm"/>
    <property type="match status" value="1"/>
</dbReference>
<comment type="catalytic activity">
    <reaction evidence="5 8">
        <text>a 2'-deoxycytidine in DNA + S-adenosyl-L-methionine = a 5-methyl-2'-deoxycytidine in DNA + S-adenosyl-L-homocysteine + H(+)</text>
        <dbReference type="Rhea" id="RHEA:13681"/>
        <dbReference type="Rhea" id="RHEA-COMP:11369"/>
        <dbReference type="Rhea" id="RHEA-COMP:11370"/>
        <dbReference type="ChEBI" id="CHEBI:15378"/>
        <dbReference type="ChEBI" id="CHEBI:57856"/>
        <dbReference type="ChEBI" id="CHEBI:59789"/>
        <dbReference type="ChEBI" id="CHEBI:85452"/>
        <dbReference type="ChEBI" id="CHEBI:85454"/>
        <dbReference type="EC" id="2.1.1.37"/>
    </reaction>
</comment>
<dbReference type="PANTHER" id="PTHR10629:SF52">
    <property type="entry name" value="DNA (CYTOSINE-5)-METHYLTRANSFERASE 1"/>
    <property type="match status" value="1"/>
</dbReference>
<dbReference type="Gene3D" id="3.90.120.10">
    <property type="entry name" value="DNA Methylase, subunit A, domain 2"/>
    <property type="match status" value="1"/>
</dbReference>
<dbReference type="Pfam" id="PF00145">
    <property type="entry name" value="DNA_methylase"/>
    <property type="match status" value="1"/>
</dbReference>
<dbReference type="InterPro" id="IPR050390">
    <property type="entry name" value="C5-Methyltransferase"/>
</dbReference>
<evidence type="ECO:0000256" key="9">
    <source>
        <dbReference type="SAM" id="MobiDB-lite"/>
    </source>
</evidence>
<evidence type="ECO:0000256" key="1">
    <source>
        <dbReference type="ARBA" id="ARBA00022603"/>
    </source>
</evidence>
<dbReference type="PROSITE" id="PS00094">
    <property type="entry name" value="C5_MTASE_1"/>
    <property type="match status" value="1"/>
</dbReference>
<dbReference type="RefSeq" id="WP_257771565.1">
    <property type="nucleotide sequence ID" value="NZ_CP102480.1"/>
</dbReference>
<evidence type="ECO:0000256" key="2">
    <source>
        <dbReference type="ARBA" id="ARBA00022679"/>
    </source>
</evidence>
<dbReference type="Proteomes" id="UP001060336">
    <property type="component" value="Chromosome"/>
</dbReference>
<evidence type="ECO:0000256" key="8">
    <source>
        <dbReference type="RuleBase" id="RU000417"/>
    </source>
</evidence>
<organism evidence="10 11">
    <name type="scientific">Nisaea acidiphila</name>
    <dbReference type="NCBI Taxonomy" id="1862145"/>
    <lineage>
        <taxon>Bacteria</taxon>
        <taxon>Pseudomonadati</taxon>
        <taxon>Pseudomonadota</taxon>
        <taxon>Alphaproteobacteria</taxon>
        <taxon>Rhodospirillales</taxon>
        <taxon>Thalassobaculaceae</taxon>
        <taxon>Nisaea</taxon>
    </lineage>
</organism>
<evidence type="ECO:0000256" key="5">
    <source>
        <dbReference type="ARBA" id="ARBA00047422"/>
    </source>
</evidence>
<dbReference type="GO" id="GO:0003886">
    <property type="term" value="F:DNA (cytosine-5-)-methyltransferase activity"/>
    <property type="evidence" value="ECO:0007669"/>
    <property type="project" value="UniProtKB-EC"/>
</dbReference>
<dbReference type="AlphaFoldDB" id="A0A9J7AYH5"/>
<dbReference type="InterPro" id="IPR018117">
    <property type="entry name" value="C5_DNA_meth_AS"/>
</dbReference>
<proteinExistence type="inferred from homology"/>
<dbReference type="GO" id="GO:0044027">
    <property type="term" value="P:negative regulation of gene expression via chromosomal CpG island methylation"/>
    <property type="evidence" value="ECO:0007669"/>
    <property type="project" value="TreeGrafter"/>
</dbReference>
<accession>A0A9J7AYH5</accession>
<evidence type="ECO:0000256" key="6">
    <source>
        <dbReference type="PROSITE-ProRule" id="PRU01016"/>
    </source>
</evidence>
<keyword evidence="4" id="KW-0680">Restriction system</keyword>
<dbReference type="EC" id="2.1.1.37" evidence="8"/>
<dbReference type="EMBL" id="CP102480">
    <property type="protein sequence ID" value="UUX51842.1"/>
    <property type="molecule type" value="Genomic_DNA"/>
</dbReference>
<evidence type="ECO:0000256" key="4">
    <source>
        <dbReference type="ARBA" id="ARBA00022747"/>
    </source>
</evidence>
<feature type="active site" evidence="6">
    <location>
        <position position="94"/>
    </location>
</feature>
<dbReference type="GO" id="GO:0003677">
    <property type="term" value="F:DNA binding"/>
    <property type="evidence" value="ECO:0007669"/>
    <property type="project" value="TreeGrafter"/>
</dbReference>
<dbReference type="REBASE" id="652471">
    <property type="entry name" value="M.Nac11861ORF9090P"/>
</dbReference>
<dbReference type="PRINTS" id="PR00105">
    <property type="entry name" value="C5METTRFRASE"/>
</dbReference>
<evidence type="ECO:0000313" key="10">
    <source>
        <dbReference type="EMBL" id="UUX51842.1"/>
    </source>
</evidence>
<dbReference type="GO" id="GO:0009307">
    <property type="term" value="P:DNA restriction-modification system"/>
    <property type="evidence" value="ECO:0007669"/>
    <property type="project" value="UniProtKB-KW"/>
</dbReference>
<feature type="region of interest" description="Disordered" evidence="9">
    <location>
        <begin position="207"/>
        <end position="229"/>
    </location>
</feature>
<keyword evidence="11" id="KW-1185">Reference proteome</keyword>
<keyword evidence="2 6" id="KW-0808">Transferase</keyword>
<dbReference type="SUPFAM" id="SSF53335">
    <property type="entry name" value="S-adenosyl-L-methionine-dependent methyltransferases"/>
    <property type="match status" value="1"/>
</dbReference>
<dbReference type="KEGG" id="naci:NUH88_09090"/>
<dbReference type="Gene3D" id="3.40.50.150">
    <property type="entry name" value="Vaccinia Virus protein VP39"/>
    <property type="match status" value="1"/>
</dbReference>
<comment type="similarity">
    <text evidence="6 7">Belongs to the class I-like SAM-binding methyltransferase superfamily. C5-methyltransferase family.</text>
</comment>